<dbReference type="RefSeq" id="WP_183364096.1">
    <property type="nucleotide sequence ID" value="NZ_JACIEZ010000001.1"/>
</dbReference>
<organism evidence="3 4">
    <name type="scientific">Gellertiella hungarica</name>
    <dbReference type="NCBI Taxonomy" id="1572859"/>
    <lineage>
        <taxon>Bacteria</taxon>
        <taxon>Pseudomonadati</taxon>
        <taxon>Pseudomonadota</taxon>
        <taxon>Alphaproteobacteria</taxon>
        <taxon>Hyphomicrobiales</taxon>
        <taxon>Rhizobiaceae</taxon>
        <taxon>Gellertiella</taxon>
    </lineage>
</organism>
<feature type="signal peptide" evidence="1">
    <location>
        <begin position="1"/>
        <end position="24"/>
    </location>
</feature>
<evidence type="ECO:0000256" key="1">
    <source>
        <dbReference type="SAM" id="SignalP"/>
    </source>
</evidence>
<dbReference type="Proteomes" id="UP000528286">
    <property type="component" value="Unassembled WGS sequence"/>
</dbReference>
<dbReference type="SUPFAM" id="SSF50346">
    <property type="entry name" value="PRC-barrel domain"/>
    <property type="match status" value="1"/>
</dbReference>
<keyword evidence="1" id="KW-0732">Signal</keyword>
<gene>
    <name evidence="3" type="ORF">GGR23_000055</name>
</gene>
<comment type="caution">
    <text evidence="3">The sequence shown here is derived from an EMBL/GenBank/DDBJ whole genome shotgun (WGS) entry which is preliminary data.</text>
</comment>
<evidence type="ECO:0000313" key="4">
    <source>
        <dbReference type="Proteomes" id="UP000528286"/>
    </source>
</evidence>
<accession>A0A7W6J174</accession>
<proteinExistence type="predicted"/>
<dbReference type="InterPro" id="IPR027275">
    <property type="entry name" value="PRC-brl_dom"/>
</dbReference>
<evidence type="ECO:0000313" key="3">
    <source>
        <dbReference type="EMBL" id="MBB4062894.1"/>
    </source>
</evidence>
<dbReference type="InterPro" id="IPR011033">
    <property type="entry name" value="PRC_barrel-like_sf"/>
</dbReference>
<feature type="domain" description="PRC-barrel" evidence="2">
    <location>
        <begin position="46"/>
        <end position="113"/>
    </location>
</feature>
<reference evidence="3 4" key="1">
    <citation type="submission" date="2020-08" db="EMBL/GenBank/DDBJ databases">
        <title>Genomic Encyclopedia of Type Strains, Phase IV (KMG-IV): sequencing the most valuable type-strain genomes for metagenomic binning, comparative biology and taxonomic classification.</title>
        <authorList>
            <person name="Goeker M."/>
        </authorList>
    </citation>
    <scope>NUCLEOTIDE SEQUENCE [LARGE SCALE GENOMIC DNA]</scope>
    <source>
        <strain evidence="3 4">DSM 29853</strain>
    </source>
</reference>
<dbReference type="AlphaFoldDB" id="A0A7W6J174"/>
<protein>
    <submittedName>
        <fullName evidence="3">Sporulation protein YlmC with PRC-barrel domain</fullName>
    </submittedName>
</protein>
<dbReference type="Gene3D" id="2.30.30.240">
    <property type="entry name" value="PRC-barrel domain"/>
    <property type="match status" value="1"/>
</dbReference>
<dbReference type="PANTHER" id="PTHR36505">
    <property type="entry name" value="BLR1072 PROTEIN"/>
    <property type="match status" value="1"/>
</dbReference>
<dbReference type="Pfam" id="PF05239">
    <property type="entry name" value="PRC"/>
    <property type="match status" value="1"/>
</dbReference>
<dbReference type="PANTHER" id="PTHR36505:SF1">
    <property type="entry name" value="BLR1072 PROTEIN"/>
    <property type="match status" value="1"/>
</dbReference>
<name>A0A7W6J174_9HYPH</name>
<evidence type="ECO:0000259" key="2">
    <source>
        <dbReference type="Pfam" id="PF05239"/>
    </source>
</evidence>
<keyword evidence="4" id="KW-1185">Reference proteome</keyword>
<sequence length="131" mass="13323">MKPSTFLFLAASATAGALPAAALAQTSTTTTVITLEQIDPNALAGGYRASKFIGATVVNGDGEAVGTVDDLIIGPAGNVPFAVLSVGGFLGLGDTLVVVPASSFERKGDQLLLRGATKDNLKRLPPFTYSQ</sequence>
<dbReference type="EMBL" id="JACIEZ010000001">
    <property type="protein sequence ID" value="MBB4062894.1"/>
    <property type="molecule type" value="Genomic_DNA"/>
</dbReference>
<feature type="chain" id="PRO_5030534245" evidence="1">
    <location>
        <begin position="25"/>
        <end position="131"/>
    </location>
</feature>